<evidence type="ECO:0000313" key="1">
    <source>
        <dbReference type="EMBL" id="ABD72010.1"/>
    </source>
</evidence>
<gene>
    <name evidence="1" type="ordered locus">Rfer_4324</name>
</gene>
<keyword evidence="2" id="KW-1185">Reference proteome</keyword>
<sequence>MIYKIPQALLNTRIGGMSQAHETRKFCFLFEGPTFLQKVVQEIGPLAGSNPVTADNLPFRESGKVVYDSQFLKMEMSEDPLRRNGLMLHYRVLDPSGALLLGGSSPLGRLNKDDALAELVHQIRAKLPPSKASLH</sequence>
<proteinExistence type="predicted"/>
<geneLocation type="plasmid" evidence="2">
    <name>pDSM15236</name>
</geneLocation>
<dbReference type="EMBL" id="CP000268">
    <property type="protein sequence ID" value="ABD72010.1"/>
    <property type="molecule type" value="Genomic_DNA"/>
</dbReference>
<evidence type="ECO:0000313" key="2">
    <source>
        <dbReference type="Proteomes" id="UP000008332"/>
    </source>
</evidence>
<organism evidence="1 2">
    <name type="scientific">Albidiferax ferrireducens (strain ATCC BAA-621 / DSM 15236 / T118)</name>
    <name type="common">Rhodoferax ferrireducens</name>
    <dbReference type="NCBI Taxonomy" id="338969"/>
    <lineage>
        <taxon>Bacteria</taxon>
        <taxon>Pseudomonadati</taxon>
        <taxon>Pseudomonadota</taxon>
        <taxon>Betaproteobacteria</taxon>
        <taxon>Burkholderiales</taxon>
        <taxon>Comamonadaceae</taxon>
        <taxon>Rhodoferax</taxon>
    </lineage>
</organism>
<dbReference type="AlphaFoldDB" id="Q21QD5"/>
<protein>
    <submittedName>
        <fullName evidence="1">Uncharacterized protein</fullName>
    </submittedName>
</protein>
<reference evidence="2" key="1">
    <citation type="submission" date="2006-02" db="EMBL/GenBank/DDBJ databases">
        <title>Complete sequence of plasmid 1 of Rhodoferax ferrireducens DSM 15236.</title>
        <authorList>
            <person name="Copeland A."/>
            <person name="Lucas S."/>
            <person name="Lapidus A."/>
            <person name="Barry K."/>
            <person name="Detter J.C."/>
            <person name="Glavina del Rio T."/>
            <person name="Hammon N."/>
            <person name="Israni S."/>
            <person name="Pitluck S."/>
            <person name="Brettin T."/>
            <person name="Bruce D."/>
            <person name="Han C."/>
            <person name="Tapia R."/>
            <person name="Gilna P."/>
            <person name="Kiss H."/>
            <person name="Schmutz J."/>
            <person name="Larimer F."/>
            <person name="Land M."/>
            <person name="Kyrpides N."/>
            <person name="Ivanova N."/>
            <person name="Richardson P."/>
        </authorList>
    </citation>
    <scope>NUCLEOTIDE SEQUENCE [LARGE SCALE GENOMIC DNA]</scope>
    <source>
        <strain evidence="2">ATCC BAA-621 / DSM 15236 / T118</strain>
        <plasmid evidence="2">Plasmid pDSM15236</plasmid>
    </source>
</reference>
<name>Q21QD5_ALBFT</name>
<dbReference type="HOGENOM" id="CLU_1884151_0_0_4"/>
<keyword evidence="1" id="KW-0614">Plasmid</keyword>
<dbReference type="RefSeq" id="WP_011458729.1">
    <property type="nucleotide sequence ID" value="NC_007901.1"/>
</dbReference>
<dbReference type="KEGG" id="rfr:Rfer_4324"/>
<dbReference type="Proteomes" id="UP000008332">
    <property type="component" value="Plasmid unnamed1"/>
</dbReference>
<accession>Q21QD5</accession>